<accession>A0A0F9RC98</accession>
<evidence type="ECO:0000313" key="1">
    <source>
        <dbReference type="EMBL" id="KKN47092.1"/>
    </source>
</evidence>
<reference evidence="1" key="1">
    <citation type="journal article" date="2015" name="Nature">
        <title>Complex archaea that bridge the gap between prokaryotes and eukaryotes.</title>
        <authorList>
            <person name="Spang A."/>
            <person name="Saw J.H."/>
            <person name="Jorgensen S.L."/>
            <person name="Zaremba-Niedzwiedzka K."/>
            <person name="Martijn J."/>
            <person name="Lind A.E."/>
            <person name="van Eijk R."/>
            <person name="Schleper C."/>
            <person name="Guy L."/>
            <person name="Ettema T.J."/>
        </authorList>
    </citation>
    <scope>NUCLEOTIDE SEQUENCE</scope>
</reference>
<comment type="caution">
    <text evidence="1">The sequence shown here is derived from an EMBL/GenBank/DDBJ whole genome shotgun (WGS) entry which is preliminary data.</text>
</comment>
<protein>
    <submittedName>
        <fullName evidence="1">Uncharacterized protein</fullName>
    </submittedName>
</protein>
<organism evidence="1">
    <name type="scientific">marine sediment metagenome</name>
    <dbReference type="NCBI Taxonomy" id="412755"/>
    <lineage>
        <taxon>unclassified sequences</taxon>
        <taxon>metagenomes</taxon>
        <taxon>ecological metagenomes</taxon>
    </lineage>
</organism>
<dbReference type="EMBL" id="LAZR01001296">
    <property type="protein sequence ID" value="KKN47092.1"/>
    <property type="molecule type" value="Genomic_DNA"/>
</dbReference>
<proteinExistence type="predicted"/>
<sequence>MILITIGIGISQVFLQILKSKREKVQLRQNQEKIDIERNKYNFSLLSKVLSGDTFGKSIQDWIDDPEKLKDFYTKVMKFSGDMQEFYDKENKTRKKK</sequence>
<gene>
    <name evidence="1" type="ORF">LCGC14_0666580</name>
</gene>
<name>A0A0F9RC98_9ZZZZ</name>
<dbReference type="AlphaFoldDB" id="A0A0F9RC98"/>